<dbReference type="OrthoDB" id="9802676at2"/>
<feature type="binding site" evidence="6">
    <location>
        <position position="82"/>
    </location>
    <ligand>
        <name>Zn(2+)</name>
        <dbReference type="ChEBI" id="CHEBI:29105"/>
        <note>catalytic</note>
    </ligand>
</feature>
<dbReference type="PROSITE" id="PS51747">
    <property type="entry name" value="CYT_DCMP_DEAMINASES_2"/>
    <property type="match status" value="1"/>
</dbReference>
<evidence type="ECO:0000313" key="8">
    <source>
        <dbReference type="EMBL" id="OGX89505.1"/>
    </source>
</evidence>
<reference evidence="8 9" key="1">
    <citation type="submission" date="2016-08" db="EMBL/GenBank/DDBJ databases">
        <title>Hymenobacter coccineus sp. nov., Hymenobacter lapidarius sp. nov. and Hymenobacter glacialis sp. nov., isolated from Antarctic soil.</title>
        <authorList>
            <person name="Sedlacek I."/>
            <person name="Kralova S."/>
            <person name="Kyrova K."/>
            <person name="Maslanova I."/>
            <person name="Stankova E."/>
            <person name="Vrbovska V."/>
            <person name="Nemec M."/>
            <person name="Bartak M."/>
            <person name="Svec P."/>
            <person name="Busse H.-J."/>
            <person name="Pantucek R."/>
        </authorList>
    </citation>
    <scope>NUCLEOTIDE SEQUENCE [LARGE SCALE GENOMIC DNA]</scope>
    <source>
        <strain evidence="8 9">CCM 8649</strain>
    </source>
</reference>
<dbReference type="GO" id="GO:0002100">
    <property type="term" value="P:tRNA wobble adenosine to inosine editing"/>
    <property type="evidence" value="ECO:0007669"/>
    <property type="project" value="UniProtKB-UniRule"/>
</dbReference>
<name>A0A1G1TF74_9BACT</name>
<dbReference type="CDD" id="cd01285">
    <property type="entry name" value="nucleoside_deaminase"/>
    <property type="match status" value="1"/>
</dbReference>
<comment type="similarity">
    <text evidence="6">Belongs to the cytidine and deoxycytidylate deaminase family.</text>
</comment>
<evidence type="ECO:0000259" key="7">
    <source>
        <dbReference type="PROSITE" id="PS51747"/>
    </source>
</evidence>
<dbReference type="SUPFAM" id="SSF53927">
    <property type="entry name" value="Cytidine deaminase-like"/>
    <property type="match status" value="1"/>
</dbReference>
<dbReference type="PANTHER" id="PTHR11079:SF202">
    <property type="entry name" value="TRNA-SPECIFIC ADENOSINE DEAMINASE"/>
    <property type="match status" value="1"/>
</dbReference>
<dbReference type="InterPro" id="IPR058535">
    <property type="entry name" value="MafB19-deam"/>
</dbReference>
<evidence type="ECO:0000256" key="3">
    <source>
        <dbReference type="ARBA" id="ARBA00022801"/>
    </source>
</evidence>
<comment type="subunit">
    <text evidence="6">Homodimer.</text>
</comment>
<dbReference type="InterPro" id="IPR016193">
    <property type="entry name" value="Cytidine_deaminase-like"/>
</dbReference>
<evidence type="ECO:0000256" key="4">
    <source>
        <dbReference type="ARBA" id="ARBA00022833"/>
    </source>
</evidence>
<comment type="catalytic activity">
    <reaction evidence="5 6">
        <text>adenosine(34) in tRNA + H2O + H(+) = inosine(34) in tRNA + NH4(+)</text>
        <dbReference type="Rhea" id="RHEA:43168"/>
        <dbReference type="Rhea" id="RHEA-COMP:10373"/>
        <dbReference type="Rhea" id="RHEA-COMP:10374"/>
        <dbReference type="ChEBI" id="CHEBI:15377"/>
        <dbReference type="ChEBI" id="CHEBI:15378"/>
        <dbReference type="ChEBI" id="CHEBI:28938"/>
        <dbReference type="ChEBI" id="CHEBI:74411"/>
        <dbReference type="ChEBI" id="CHEBI:82852"/>
        <dbReference type="EC" id="3.5.4.33"/>
    </reaction>
</comment>
<dbReference type="AlphaFoldDB" id="A0A1G1TF74"/>
<dbReference type="InterPro" id="IPR028883">
    <property type="entry name" value="tRNA_aden_deaminase"/>
</dbReference>
<dbReference type="EMBL" id="MDZA01000277">
    <property type="protein sequence ID" value="OGX89505.1"/>
    <property type="molecule type" value="Genomic_DNA"/>
</dbReference>
<feature type="binding site" evidence="6">
    <location>
        <position position="52"/>
    </location>
    <ligand>
        <name>Zn(2+)</name>
        <dbReference type="ChEBI" id="CHEBI:29105"/>
        <note>catalytic</note>
    </ligand>
</feature>
<organism evidence="8 9">
    <name type="scientific">Hymenobacter coccineus</name>
    <dbReference type="NCBI Taxonomy" id="1908235"/>
    <lineage>
        <taxon>Bacteria</taxon>
        <taxon>Pseudomonadati</taxon>
        <taxon>Bacteroidota</taxon>
        <taxon>Cytophagia</taxon>
        <taxon>Cytophagales</taxon>
        <taxon>Hymenobacteraceae</taxon>
        <taxon>Hymenobacter</taxon>
    </lineage>
</organism>
<dbReference type="Gene3D" id="3.40.140.10">
    <property type="entry name" value="Cytidine Deaminase, domain 2"/>
    <property type="match status" value="1"/>
</dbReference>
<dbReference type="EC" id="3.5.4.33" evidence="6"/>
<dbReference type="Pfam" id="PF14437">
    <property type="entry name" value="MafB19-deam"/>
    <property type="match status" value="1"/>
</dbReference>
<keyword evidence="9" id="KW-1185">Reference proteome</keyword>
<dbReference type="HAMAP" id="MF_00972">
    <property type="entry name" value="tRNA_aden_deaminase"/>
    <property type="match status" value="1"/>
</dbReference>
<evidence type="ECO:0000256" key="6">
    <source>
        <dbReference type="HAMAP-Rule" id="MF_00972"/>
    </source>
</evidence>
<evidence type="ECO:0000256" key="5">
    <source>
        <dbReference type="ARBA" id="ARBA00048045"/>
    </source>
</evidence>
<evidence type="ECO:0000256" key="2">
    <source>
        <dbReference type="ARBA" id="ARBA00022723"/>
    </source>
</evidence>
<dbReference type="PANTHER" id="PTHR11079">
    <property type="entry name" value="CYTOSINE DEAMINASE FAMILY MEMBER"/>
    <property type="match status" value="1"/>
</dbReference>
<feature type="domain" description="CMP/dCMP-type deaminase" evidence="7">
    <location>
        <begin position="1"/>
        <end position="111"/>
    </location>
</feature>
<dbReference type="InterPro" id="IPR002125">
    <property type="entry name" value="CMP_dCMP_dom"/>
</dbReference>
<comment type="function">
    <text evidence="6">Catalyzes the deamination of adenosine to inosine at the wobble position 34 of tRNA(Arg2).</text>
</comment>
<keyword evidence="3 6" id="KW-0378">Hydrolase</keyword>
<keyword evidence="1 6" id="KW-0819">tRNA processing</keyword>
<comment type="caution">
    <text evidence="8">The sequence shown here is derived from an EMBL/GenBank/DDBJ whole genome shotgun (WGS) entry which is preliminary data.</text>
</comment>
<sequence>MTDDDFMAQALREAHAALAAGEIPIGAVVVLENKIIGRGHNQTERLRDVTAHAEMLALTAAANHLGNKYLADCTLYVTVEPCVMCAGASAWAQLRAVVYGAEEPKTGFRRHGPLLHPRTELRGGVRAPECAALMQSFFRAKRRQG</sequence>
<dbReference type="RefSeq" id="WP_070744752.1">
    <property type="nucleotide sequence ID" value="NZ_MDZA01000277.1"/>
</dbReference>
<evidence type="ECO:0000256" key="1">
    <source>
        <dbReference type="ARBA" id="ARBA00022694"/>
    </source>
</evidence>
<evidence type="ECO:0000313" key="9">
    <source>
        <dbReference type="Proteomes" id="UP000177506"/>
    </source>
</evidence>
<dbReference type="Proteomes" id="UP000177506">
    <property type="component" value="Unassembled WGS sequence"/>
</dbReference>
<proteinExistence type="inferred from homology"/>
<keyword evidence="4 6" id="KW-0862">Zinc</keyword>
<dbReference type="GO" id="GO:0008270">
    <property type="term" value="F:zinc ion binding"/>
    <property type="evidence" value="ECO:0007669"/>
    <property type="project" value="UniProtKB-UniRule"/>
</dbReference>
<protein>
    <recommendedName>
        <fullName evidence="6">tRNA-specific adenosine deaminase</fullName>
        <ecNumber evidence="6">3.5.4.33</ecNumber>
    </recommendedName>
</protein>
<feature type="active site" description="Proton donor" evidence="6">
    <location>
        <position position="54"/>
    </location>
</feature>
<gene>
    <name evidence="6" type="primary">tadA</name>
    <name evidence="8" type="ORF">BEN49_08895</name>
</gene>
<dbReference type="GO" id="GO:0052717">
    <property type="term" value="F:tRNA-specific adenosine-34 deaminase activity"/>
    <property type="evidence" value="ECO:0007669"/>
    <property type="project" value="UniProtKB-UniRule"/>
</dbReference>
<accession>A0A1G1TF74</accession>
<comment type="cofactor">
    <cofactor evidence="6">
        <name>Zn(2+)</name>
        <dbReference type="ChEBI" id="CHEBI:29105"/>
    </cofactor>
    <text evidence="6">Binds 1 zinc ion per subunit.</text>
</comment>
<keyword evidence="2 6" id="KW-0479">Metal-binding</keyword>
<feature type="binding site" evidence="6">
    <location>
        <position position="85"/>
    </location>
    <ligand>
        <name>Zn(2+)</name>
        <dbReference type="ChEBI" id="CHEBI:29105"/>
        <note>catalytic</note>
    </ligand>
</feature>